<dbReference type="InterPro" id="IPR050190">
    <property type="entry name" value="UPF0213_domain"/>
</dbReference>
<dbReference type="RefSeq" id="WP_064252393.1">
    <property type="nucleotide sequence ID" value="NZ_CP013107.1"/>
</dbReference>
<keyword evidence="3" id="KW-1185">Reference proteome</keyword>
<dbReference type="Pfam" id="PF01541">
    <property type="entry name" value="GIY-YIG"/>
    <property type="match status" value="1"/>
</dbReference>
<dbReference type="AlphaFoldDB" id="A0A1L3LP46"/>
<dbReference type="Gene3D" id="3.40.1440.10">
    <property type="entry name" value="GIY-YIG endonuclease"/>
    <property type="match status" value="1"/>
</dbReference>
<reference evidence="2 3" key="1">
    <citation type="submission" date="2015-10" db="EMBL/GenBank/DDBJ databases">
        <title>Genomic differences between typical nodule nitrogen-fixing rhizobial strains and those coming from bean seeds.</title>
        <authorList>
            <person name="Peralta H."/>
            <person name="Aguilar-Vera A."/>
            <person name="Diaz R."/>
            <person name="Mora Y."/>
            <person name="Martinez-Batallar G."/>
            <person name="Salazar E."/>
            <person name="Vargas-Lagunas C."/>
            <person name="Encarnacion S."/>
            <person name="Girard L."/>
            <person name="Mora J."/>
        </authorList>
    </citation>
    <scope>NUCLEOTIDE SEQUENCE [LARGE SCALE GENOMIC DNA]</scope>
    <source>
        <strain evidence="2 3">CFNEI 73</strain>
    </source>
</reference>
<evidence type="ECO:0000256" key="1">
    <source>
        <dbReference type="ARBA" id="ARBA00007435"/>
    </source>
</evidence>
<name>A0A1L3LP46_9HYPH</name>
<dbReference type="STRING" id="194963.SAMCFNEI73_Ch2611"/>
<dbReference type="InterPro" id="IPR000305">
    <property type="entry name" value="GIY-YIG_endonuc"/>
</dbReference>
<proteinExistence type="inferred from homology"/>
<dbReference type="OrthoDB" id="287318at2"/>
<accession>A0A1L3LP46</accession>
<evidence type="ECO:0000313" key="2">
    <source>
        <dbReference type="EMBL" id="APG91888.1"/>
    </source>
</evidence>
<gene>
    <name evidence="2" type="ORF">SAMCFNEI73_Ch2611</name>
</gene>
<dbReference type="CDD" id="cd10448">
    <property type="entry name" value="GIY-YIG_unchar_3"/>
    <property type="match status" value="1"/>
</dbReference>
<sequence>MKGYVYILASKRNGTLYTGVTRDLPRRLFEHQNDLTPGFTSRYGVKTLVWFEEYDLLTSAITREKTIKKWPRQWKLNLIEQMNPEWEDISHYLHGI</sequence>
<dbReference type="PROSITE" id="PS50164">
    <property type="entry name" value="GIY_YIG"/>
    <property type="match status" value="1"/>
</dbReference>
<organism evidence="2 3">
    <name type="scientific">Sinorhizobium americanum</name>
    <dbReference type="NCBI Taxonomy" id="194963"/>
    <lineage>
        <taxon>Bacteria</taxon>
        <taxon>Pseudomonadati</taxon>
        <taxon>Pseudomonadota</taxon>
        <taxon>Alphaproteobacteria</taxon>
        <taxon>Hyphomicrobiales</taxon>
        <taxon>Rhizobiaceae</taxon>
        <taxon>Sinorhizobium/Ensifer group</taxon>
        <taxon>Sinorhizobium</taxon>
    </lineage>
</organism>
<dbReference type="Proteomes" id="UP000182306">
    <property type="component" value="Chromosome"/>
</dbReference>
<dbReference type="PANTHER" id="PTHR34477:SF5">
    <property type="entry name" value="BSL5627 PROTEIN"/>
    <property type="match status" value="1"/>
</dbReference>
<dbReference type="KEGG" id="same:SAMCFNEI73_Ch2611"/>
<evidence type="ECO:0000313" key="3">
    <source>
        <dbReference type="Proteomes" id="UP000182306"/>
    </source>
</evidence>
<protein>
    <submittedName>
        <fullName evidence="2">Excinuclease ABC, C subunit-like</fullName>
    </submittedName>
</protein>
<dbReference type="SUPFAM" id="SSF82771">
    <property type="entry name" value="GIY-YIG endonuclease"/>
    <property type="match status" value="1"/>
</dbReference>
<dbReference type="InterPro" id="IPR035901">
    <property type="entry name" value="GIY-YIG_endonuc_sf"/>
</dbReference>
<dbReference type="EMBL" id="CP013107">
    <property type="protein sequence ID" value="APG91888.1"/>
    <property type="molecule type" value="Genomic_DNA"/>
</dbReference>
<dbReference type="PANTHER" id="PTHR34477">
    <property type="entry name" value="UPF0213 PROTEIN YHBQ"/>
    <property type="match status" value="1"/>
</dbReference>
<comment type="similarity">
    <text evidence="1">Belongs to the UPF0213 family.</text>
</comment>